<dbReference type="EMBL" id="CP115174">
    <property type="protein sequence ID" value="WBO23238.1"/>
    <property type="molecule type" value="Genomic_DNA"/>
</dbReference>
<dbReference type="Gene3D" id="3.40.50.150">
    <property type="entry name" value="Vaccinia Virus protein VP39"/>
    <property type="match status" value="1"/>
</dbReference>
<keyword evidence="3" id="KW-1185">Reference proteome</keyword>
<gene>
    <name evidence="2" type="ORF">PBT88_03615</name>
</gene>
<accession>A0ABY7NPD7</accession>
<dbReference type="InterPro" id="IPR029063">
    <property type="entry name" value="SAM-dependent_MTases_sf"/>
</dbReference>
<evidence type="ECO:0000313" key="3">
    <source>
        <dbReference type="Proteomes" id="UP001210865"/>
    </source>
</evidence>
<dbReference type="Proteomes" id="UP001210865">
    <property type="component" value="Chromosome"/>
</dbReference>
<protein>
    <submittedName>
        <fullName evidence="2">Spermidine synthase</fullName>
    </submittedName>
</protein>
<evidence type="ECO:0000313" key="2">
    <source>
        <dbReference type="EMBL" id="WBO23238.1"/>
    </source>
</evidence>
<sequence length="232" mass="24842">MLETQDVPATDPVELIDTADLPDGGQLRLLRRGEDFSIRFGPEELMGNQVRHSEQALATLTCERLGARPARMLIGGLGMGFTLGAALKAISPGSSIVVAELVPKIVEWANGPLAHLFGDNLADPRVTIEMADVHNVIVRETAGFDAILLDVDNGPDGLIHLANERLYCNWGLRAAYAALKPAGILAVWSAYADAAFVGRLEKAGFAVDEITIDAYPGEDNGMHTLWLATKTA</sequence>
<evidence type="ECO:0000256" key="1">
    <source>
        <dbReference type="ARBA" id="ARBA00023115"/>
    </source>
</evidence>
<dbReference type="SUPFAM" id="SSF53335">
    <property type="entry name" value="S-adenosyl-L-methionine-dependent methyltransferases"/>
    <property type="match status" value="1"/>
</dbReference>
<organism evidence="2 3">
    <name type="scientific">Sphingomonas abietis</name>
    <dbReference type="NCBI Taxonomy" id="3012344"/>
    <lineage>
        <taxon>Bacteria</taxon>
        <taxon>Pseudomonadati</taxon>
        <taxon>Pseudomonadota</taxon>
        <taxon>Alphaproteobacteria</taxon>
        <taxon>Sphingomonadales</taxon>
        <taxon>Sphingomonadaceae</taxon>
        <taxon>Sphingomonas</taxon>
    </lineage>
</organism>
<name>A0ABY7NPD7_9SPHN</name>
<dbReference type="PANTHER" id="PTHR43317:SF3">
    <property type="entry name" value="BLR2883 PROTEIN"/>
    <property type="match status" value="1"/>
</dbReference>
<keyword evidence="1" id="KW-0620">Polyamine biosynthesis</keyword>
<dbReference type="PANTHER" id="PTHR43317">
    <property type="entry name" value="THERMOSPERMINE SYNTHASE ACAULIS5"/>
    <property type="match status" value="1"/>
</dbReference>
<proteinExistence type="predicted"/>
<reference evidence="2 3" key="1">
    <citation type="submission" date="2022-12" db="EMBL/GenBank/DDBJ databases">
        <title>Sphingomonas abieness sp. nov., an endophytic bacterium isolated from Abies koreana.</title>
        <authorList>
            <person name="Jiang L."/>
            <person name="Lee J."/>
        </authorList>
    </citation>
    <scope>NUCLEOTIDE SEQUENCE [LARGE SCALE GENOMIC DNA]</scope>
    <source>
        <strain evidence="3">PAMB 00755</strain>
    </source>
</reference>
<dbReference type="RefSeq" id="WP_270077873.1">
    <property type="nucleotide sequence ID" value="NZ_CP115174.1"/>
</dbReference>